<dbReference type="AlphaFoldDB" id="A0A0P9D5W9"/>
<organism evidence="2 3">
    <name type="scientific">Kouleothrix aurantiaca</name>
    <dbReference type="NCBI Taxonomy" id="186479"/>
    <lineage>
        <taxon>Bacteria</taxon>
        <taxon>Bacillati</taxon>
        <taxon>Chloroflexota</taxon>
        <taxon>Chloroflexia</taxon>
        <taxon>Chloroflexales</taxon>
        <taxon>Roseiflexineae</taxon>
        <taxon>Roseiflexaceae</taxon>
        <taxon>Kouleothrix</taxon>
    </lineage>
</organism>
<dbReference type="InterPro" id="IPR050855">
    <property type="entry name" value="NDM-1-like"/>
</dbReference>
<evidence type="ECO:0000313" key="3">
    <source>
        <dbReference type="Proteomes" id="UP000050509"/>
    </source>
</evidence>
<name>A0A0P9D5W9_9CHLR</name>
<accession>A0A0P9D5W9</accession>
<evidence type="ECO:0000313" key="2">
    <source>
        <dbReference type="EMBL" id="KPV48079.1"/>
    </source>
</evidence>
<proteinExistence type="predicted"/>
<dbReference type="SUPFAM" id="SSF56281">
    <property type="entry name" value="Metallo-hydrolase/oxidoreductase"/>
    <property type="match status" value="1"/>
</dbReference>
<gene>
    <name evidence="2" type="ORF">SE17_39985</name>
</gene>
<dbReference type="Gene3D" id="3.60.15.10">
    <property type="entry name" value="Ribonuclease Z/Hydroxyacylglutathione hydrolase-like"/>
    <property type="match status" value="1"/>
</dbReference>
<protein>
    <recommendedName>
        <fullName evidence="1">Metallo-beta-lactamase domain-containing protein</fullName>
    </recommendedName>
</protein>
<feature type="domain" description="Metallo-beta-lactamase" evidence="1">
    <location>
        <begin position="12"/>
        <end position="83"/>
    </location>
</feature>
<feature type="non-terminal residue" evidence="2">
    <location>
        <position position="1"/>
    </location>
</feature>
<comment type="caution">
    <text evidence="2">The sequence shown here is derived from an EMBL/GenBank/DDBJ whole genome shotgun (WGS) entry which is preliminary data.</text>
</comment>
<dbReference type="InterPro" id="IPR036866">
    <property type="entry name" value="RibonucZ/Hydroxyglut_hydro"/>
</dbReference>
<dbReference type="EMBL" id="LJCR01002965">
    <property type="protein sequence ID" value="KPV48079.1"/>
    <property type="molecule type" value="Genomic_DNA"/>
</dbReference>
<reference evidence="2 3" key="1">
    <citation type="submission" date="2015-09" db="EMBL/GenBank/DDBJ databases">
        <title>Draft genome sequence of Kouleothrix aurantiaca JCM 19913.</title>
        <authorList>
            <person name="Hemp J."/>
        </authorList>
    </citation>
    <scope>NUCLEOTIDE SEQUENCE [LARGE SCALE GENOMIC DNA]</scope>
    <source>
        <strain evidence="2 3">COM-B</strain>
    </source>
</reference>
<dbReference type="Proteomes" id="UP000050509">
    <property type="component" value="Unassembled WGS sequence"/>
</dbReference>
<keyword evidence="3" id="KW-1185">Reference proteome</keyword>
<dbReference type="PANTHER" id="PTHR42951:SF17">
    <property type="entry name" value="METALLO-BETA-LACTAMASE DOMAIN-CONTAINING PROTEIN"/>
    <property type="match status" value="1"/>
</dbReference>
<dbReference type="InterPro" id="IPR001279">
    <property type="entry name" value="Metallo-B-lactamas"/>
</dbReference>
<dbReference type="Pfam" id="PF00753">
    <property type="entry name" value="Lactamase_B"/>
    <property type="match status" value="1"/>
</dbReference>
<evidence type="ECO:0000259" key="1">
    <source>
        <dbReference type="Pfam" id="PF00753"/>
    </source>
</evidence>
<sequence>ALDDGALIDLAGGVRVIFTPGHTPGHICLFHEPSRTLIAGDALTAQDGQLHGPNPGATPDMALAGQSVQKLAALNPQAIICYHGGLVDADASAQLRRVAQELAQ</sequence>
<dbReference type="PANTHER" id="PTHR42951">
    <property type="entry name" value="METALLO-BETA-LACTAMASE DOMAIN-CONTAINING"/>
    <property type="match status" value="1"/>
</dbReference>